<accession>A0A5C8ZK86</accession>
<dbReference type="PANTHER" id="PTHR46796:SF12">
    <property type="entry name" value="HTH-TYPE DNA-BINDING TRANSCRIPTIONAL ACTIVATOR EUTR"/>
    <property type="match status" value="1"/>
</dbReference>
<evidence type="ECO:0000256" key="4">
    <source>
        <dbReference type="SAM" id="MobiDB-lite"/>
    </source>
</evidence>
<dbReference type="SUPFAM" id="SSF46689">
    <property type="entry name" value="Homeodomain-like"/>
    <property type="match status" value="1"/>
</dbReference>
<dbReference type="PANTHER" id="PTHR46796">
    <property type="entry name" value="HTH-TYPE TRANSCRIPTIONAL ACTIVATOR RHAS-RELATED"/>
    <property type="match status" value="1"/>
</dbReference>
<keyword evidence="7" id="KW-1185">Reference proteome</keyword>
<feature type="compositionally biased region" description="Low complexity" evidence="4">
    <location>
        <begin position="25"/>
        <end position="34"/>
    </location>
</feature>
<feature type="domain" description="HTH araC/xylS-type" evidence="5">
    <location>
        <begin position="41"/>
        <end position="143"/>
    </location>
</feature>
<dbReference type="PROSITE" id="PS01124">
    <property type="entry name" value="HTH_ARAC_FAMILY_2"/>
    <property type="match status" value="1"/>
</dbReference>
<dbReference type="SMART" id="SM00342">
    <property type="entry name" value="HTH_ARAC"/>
    <property type="match status" value="1"/>
</dbReference>
<dbReference type="AlphaFoldDB" id="A0A5C8ZK86"/>
<evidence type="ECO:0000313" key="7">
    <source>
        <dbReference type="Proteomes" id="UP000321234"/>
    </source>
</evidence>
<gene>
    <name evidence="6" type="ORF">FMM08_03080</name>
</gene>
<evidence type="ECO:0000256" key="1">
    <source>
        <dbReference type="ARBA" id="ARBA00023015"/>
    </source>
</evidence>
<keyword evidence="3" id="KW-0804">Transcription</keyword>
<dbReference type="Gene3D" id="1.10.10.60">
    <property type="entry name" value="Homeodomain-like"/>
    <property type="match status" value="1"/>
</dbReference>
<comment type="caution">
    <text evidence="6">The sequence shown here is derived from an EMBL/GenBank/DDBJ whole genome shotgun (WGS) entry which is preliminary data.</text>
</comment>
<dbReference type="GO" id="GO:0043565">
    <property type="term" value="F:sequence-specific DNA binding"/>
    <property type="evidence" value="ECO:0007669"/>
    <property type="project" value="InterPro"/>
</dbReference>
<dbReference type="InterPro" id="IPR018060">
    <property type="entry name" value="HTH_AraC"/>
</dbReference>
<feature type="region of interest" description="Disordered" evidence="4">
    <location>
        <begin position="1"/>
        <end position="40"/>
    </location>
</feature>
<evidence type="ECO:0000256" key="3">
    <source>
        <dbReference type="ARBA" id="ARBA00023163"/>
    </source>
</evidence>
<dbReference type="InterPro" id="IPR009057">
    <property type="entry name" value="Homeodomain-like_sf"/>
</dbReference>
<dbReference type="Proteomes" id="UP000321234">
    <property type="component" value="Unassembled WGS sequence"/>
</dbReference>
<dbReference type="OrthoDB" id="5464689at2"/>
<reference evidence="6 7" key="1">
    <citation type="submission" date="2019-07" db="EMBL/GenBank/DDBJ databases">
        <title>Quadrisphaera sp. strain DD2A genome sequencing and assembly.</title>
        <authorList>
            <person name="Kim I."/>
        </authorList>
    </citation>
    <scope>NUCLEOTIDE SEQUENCE [LARGE SCALE GENOMIC DNA]</scope>
    <source>
        <strain evidence="6 7">DD2A</strain>
    </source>
</reference>
<sequence length="143" mass="14884">MVVDGRAPPPTGRRQGAARKVRTLSTSSADAPTSGGAGGGAPAVAFIEAHTSLPITASDVARAAGVGPRALQLAFHRHLDTTPMTYLRRVRLAGAHRELVAADASAGDTGAAIAHRWGFASQDRFATAYRHEHGVLPSRTLRT</sequence>
<dbReference type="EMBL" id="VKAC01000001">
    <property type="protein sequence ID" value="TXR58312.1"/>
    <property type="molecule type" value="Genomic_DNA"/>
</dbReference>
<keyword evidence="2" id="KW-0238">DNA-binding</keyword>
<evidence type="ECO:0000256" key="2">
    <source>
        <dbReference type="ARBA" id="ARBA00023125"/>
    </source>
</evidence>
<evidence type="ECO:0000259" key="5">
    <source>
        <dbReference type="PROSITE" id="PS01124"/>
    </source>
</evidence>
<protein>
    <submittedName>
        <fullName evidence="6">Helix-turn-helix transcriptional regulator</fullName>
    </submittedName>
</protein>
<evidence type="ECO:0000313" key="6">
    <source>
        <dbReference type="EMBL" id="TXR58312.1"/>
    </source>
</evidence>
<name>A0A5C8ZK86_9ACTN</name>
<dbReference type="GO" id="GO:0003700">
    <property type="term" value="F:DNA-binding transcription factor activity"/>
    <property type="evidence" value="ECO:0007669"/>
    <property type="project" value="InterPro"/>
</dbReference>
<dbReference type="Pfam" id="PF12833">
    <property type="entry name" value="HTH_18"/>
    <property type="match status" value="1"/>
</dbReference>
<proteinExistence type="predicted"/>
<dbReference type="InterPro" id="IPR050204">
    <property type="entry name" value="AraC_XylS_family_regulators"/>
</dbReference>
<organism evidence="6 7">
    <name type="scientific">Quadrisphaera setariae</name>
    <dbReference type="NCBI Taxonomy" id="2593304"/>
    <lineage>
        <taxon>Bacteria</taxon>
        <taxon>Bacillati</taxon>
        <taxon>Actinomycetota</taxon>
        <taxon>Actinomycetes</taxon>
        <taxon>Kineosporiales</taxon>
        <taxon>Kineosporiaceae</taxon>
        <taxon>Quadrisphaera</taxon>
    </lineage>
</organism>
<keyword evidence="1" id="KW-0805">Transcription regulation</keyword>